<evidence type="ECO:0000256" key="1">
    <source>
        <dbReference type="ARBA" id="ARBA00001946"/>
    </source>
</evidence>
<keyword evidence="5" id="KW-0460">Magnesium</keyword>
<reference evidence="8 9" key="1">
    <citation type="submission" date="2024-09" db="EMBL/GenBank/DDBJ databases">
        <title>The Natural Products Discovery Center: Release of the First 8490 Sequenced Strains for Exploring Actinobacteria Biosynthetic Diversity.</title>
        <authorList>
            <person name="Kalkreuter E."/>
            <person name="Kautsar S.A."/>
            <person name="Yang D."/>
            <person name="Bader C.D."/>
            <person name="Teijaro C.N."/>
            <person name="Fluegel L."/>
            <person name="Davis C.M."/>
            <person name="Simpson J.R."/>
            <person name="Lauterbach L."/>
            <person name="Steele A.D."/>
            <person name="Gui C."/>
            <person name="Meng S."/>
            <person name="Li G."/>
            <person name="Viehrig K."/>
            <person name="Ye F."/>
            <person name="Su P."/>
            <person name="Kiefer A.F."/>
            <person name="Nichols A."/>
            <person name="Cepeda A.J."/>
            <person name="Yan W."/>
            <person name="Fan B."/>
            <person name="Jiang Y."/>
            <person name="Adhikari A."/>
            <person name="Zheng C.-J."/>
            <person name="Schuster L."/>
            <person name="Cowan T.M."/>
            <person name="Smanski M.J."/>
            <person name="Chevrette M.G."/>
            <person name="De Carvalho L.P.S."/>
            <person name="Shen B."/>
        </authorList>
    </citation>
    <scope>NUCLEOTIDE SEQUENCE [LARGE SCALE GENOMIC DNA]</scope>
    <source>
        <strain evidence="8 9">NPDC058348</strain>
    </source>
</reference>
<dbReference type="PROSITE" id="PS00723">
    <property type="entry name" value="POLYPRENYL_SYNTHASE_1"/>
    <property type="match status" value="1"/>
</dbReference>
<keyword evidence="9" id="KW-1185">Reference proteome</keyword>
<dbReference type="InterPro" id="IPR008949">
    <property type="entry name" value="Isoprenoid_synthase_dom_sf"/>
</dbReference>
<dbReference type="InterPro" id="IPR033749">
    <property type="entry name" value="Polyprenyl_synt_CS"/>
</dbReference>
<dbReference type="SUPFAM" id="SSF48576">
    <property type="entry name" value="Terpenoid synthases"/>
    <property type="match status" value="1"/>
</dbReference>
<dbReference type="SFLD" id="SFLDS00005">
    <property type="entry name" value="Isoprenoid_Synthase_Type_I"/>
    <property type="match status" value="1"/>
</dbReference>
<gene>
    <name evidence="8" type="ORF">ACFWJN_14885</name>
</gene>
<protein>
    <submittedName>
        <fullName evidence="8">Polyprenyl synthetase family protein</fullName>
        <ecNumber evidence="8">2.5.1.-</ecNumber>
    </submittedName>
</protein>
<comment type="similarity">
    <text evidence="2 7">Belongs to the FPP/GGPP synthase family.</text>
</comment>
<dbReference type="InterPro" id="IPR000092">
    <property type="entry name" value="Polyprenyl_synt"/>
</dbReference>
<dbReference type="Pfam" id="PF00348">
    <property type="entry name" value="polyprenyl_synt"/>
    <property type="match status" value="1"/>
</dbReference>
<dbReference type="EMBL" id="JBHXIJ010000089">
    <property type="protein sequence ID" value="MFD5100231.1"/>
    <property type="molecule type" value="Genomic_DNA"/>
</dbReference>
<dbReference type="CDD" id="cd00685">
    <property type="entry name" value="Trans_IPPS_HT"/>
    <property type="match status" value="1"/>
</dbReference>
<dbReference type="Gene3D" id="1.10.600.10">
    <property type="entry name" value="Farnesyl Diphosphate Synthase"/>
    <property type="match status" value="1"/>
</dbReference>
<dbReference type="Proteomes" id="UP001598448">
    <property type="component" value="Unassembled WGS sequence"/>
</dbReference>
<comment type="caution">
    <text evidence="8">The sequence shown here is derived from an EMBL/GenBank/DDBJ whole genome shotgun (WGS) entry which is preliminary data.</text>
</comment>
<dbReference type="EC" id="2.5.1.-" evidence="8"/>
<evidence type="ECO:0000256" key="7">
    <source>
        <dbReference type="RuleBase" id="RU004466"/>
    </source>
</evidence>
<evidence type="ECO:0000313" key="9">
    <source>
        <dbReference type="Proteomes" id="UP001598448"/>
    </source>
</evidence>
<accession>A0ABW6FKM1</accession>
<proteinExistence type="inferred from homology"/>
<comment type="cofactor">
    <cofactor evidence="1">
        <name>Mg(2+)</name>
        <dbReference type="ChEBI" id="CHEBI:18420"/>
    </cofactor>
</comment>
<evidence type="ECO:0000256" key="3">
    <source>
        <dbReference type="ARBA" id="ARBA00022679"/>
    </source>
</evidence>
<evidence type="ECO:0000313" key="8">
    <source>
        <dbReference type="EMBL" id="MFD5100231.1"/>
    </source>
</evidence>
<evidence type="ECO:0000256" key="6">
    <source>
        <dbReference type="ARBA" id="ARBA00023229"/>
    </source>
</evidence>
<keyword evidence="3 7" id="KW-0808">Transferase</keyword>
<sequence length="357" mass="39419">MTGQIRSRLAGYEHRFGAMFAEYFRGLHATLDAPAFSRFAPECLELVRDLSLRGGKRMRVALLHEAARLVTTEPLEALDDAALSVELLQTHGLIHDDIIDDSPTRRGGPSTYYAYRERFPDHQQAALGLAVLAGDLAFALCLRVLLDSTAPPAVRQAMVEIQVRAASATFMGQISDIERDFTPLPADDVLHDVAEYKSARYSALATMQLGLLAAGEDPARFEKELRRYARLVGIAEQMCDDYEDLFGDAKAMGKPTGGDIREGRRNYVVSALLTAASASERATVERALGDAAGSEETVAAIRDIAVRRGVQQKLRTDVQRYARLASAEAATWRPRWRDEAVTFFEVMPVWSAQRIMG</sequence>
<dbReference type="PANTHER" id="PTHR43281">
    <property type="entry name" value="FARNESYL DIPHOSPHATE SYNTHASE"/>
    <property type="match status" value="1"/>
</dbReference>
<evidence type="ECO:0000256" key="4">
    <source>
        <dbReference type="ARBA" id="ARBA00022723"/>
    </source>
</evidence>
<keyword evidence="4" id="KW-0479">Metal-binding</keyword>
<organism evidence="8 9">
    <name type="scientific">Streptomyces albidochromogenes</name>
    <dbReference type="NCBI Taxonomy" id="329524"/>
    <lineage>
        <taxon>Bacteria</taxon>
        <taxon>Bacillati</taxon>
        <taxon>Actinomycetota</taxon>
        <taxon>Actinomycetes</taxon>
        <taxon>Kitasatosporales</taxon>
        <taxon>Streptomycetaceae</taxon>
        <taxon>Streptomyces</taxon>
    </lineage>
</organism>
<keyword evidence="6" id="KW-0414">Isoprene biosynthesis</keyword>
<dbReference type="PANTHER" id="PTHR43281:SF1">
    <property type="entry name" value="FARNESYL DIPHOSPHATE SYNTHASE"/>
    <property type="match status" value="1"/>
</dbReference>
<evidence type="ECO:0000256" key="2">
    <source>
        <dbReference type="ARBA" id="ARBA00006706"/>
    </source>
</evidence>
<dbReference type="GO" id="GO:0016740">
    <property type="term" value="F:transferase activity"/>
    <property type="evidence" value="ECO:0007669"/>
    <property type="project" value="UniProtKB-KW"/>
</dbReference>
<dbReference type="RefSeq" id="WP_386713916.1">
    <property type="nucleotide sequence ID" value="NZ_JBHXIJ010000089.1"/>
</dbReference>
<name>A0ABW6FKM1_9ACTN</name>
<evidence type="ECO:0000256" key="5">
    <source>
        <dbReference type="ARBA" id="ARBA00022842"/>
    </source>
</evidence>